<accession>A0ACC3T097</accession>
<name>A0ACC3T097_LIPKO</name>
<reference evidence="2" key="1">
    <citation type="journal article" date="2024" name="Front. Bioeng. Biotechnol.">
        <title>Genome-scale model development and genomic sequencing of the oleaginous clade Lipomyces.</title>
        <authorList>
            <person name="Czajka J.J."/>
            <person name="Han Y."/>
            <person name="Kim J."/>
            <person name="Mondo S.J."/>
            <person name="Hofstad B.A."/>
            <person name="Robles A."/>
            <person name="Haridas S."/>
            <person name="Riley R."/>
            <person name="LaButti K."/>
            <person name="Pangilinan J."/>
            <person name="Andreopoulos W."/>
            <person name="Lipzen A."/>
            <person name="Yan J."/>
            <person name="Wang M."/>
            <person name="Ng V."/>
            <person name="Grigoriev I.V."/>
            <person name="Spatafora J.W."/>
            <person name="Magnuson J.K."/>
            <person name="Baker S.E."/>
            <person name="Pomraning K.R."/>
        </authorList>
    </citation>
    <scope>NUCLEOTIDE SEQUENCE [LARGE SCALE GENOMIC DNA]</scope>
    <source>
        <strain evidence="2">CBS 7786</strain>
    </source>
</reference>
<keyword evidence="2" id="KW-1185">Reference proteome</keyword>
<organism evidence="1 2">
    <name type="scientific">Lipomyces kononenkoae</name>
    <name type="common">Yeast</name>
    <dbReference type="NCBI Taxonomy" id="34357"/>
    <lineage>
        <taxon>Eukaryota</taxon>
        <taxon>Fungi</taxon>
        <taxon>Dikarya</taxon>
        <taxon>Ascomycota</taxon>
        <taxon>Saccharomycotina</taxon>
        <taxon>Lipomycetes</taxon>
        <taxon>Lipomycetales</taxon>
        <taxon>Lipomycetaceae</taxon>
        <taxon>Lipomyces</taxon>
    </lineage>
</organism>
<proteinExistence type="predicted"/>
<evidence type="ECO:0000313" key="2">
    <source>
        <dbReference type="Proteomes" id="UP001433508"/>
    </source>
</evidence>
<comment type="caution">
    <text evidence="1">The sequence shown here is derived from an EMBL/GenBank/DDBJ whole genome shotgun (WGS) entry which is preliminary data.</text>
</comment>
<sequence>MSSQEYYSKEGGQGQPRGYGGEPSAGSGSYYGPQQPQRAYGGEGGYGSQQPEYGYGRPEGASYQQGGYYGQPGPQYGQPPPQQSQTRSGASNFCLGLCAAVAACCCLVCSSQIFSDGIQSKADRLQSKHSAES</sequence>
<dbReference type="EMBL" id="MU971374">
    <property type="protein sequence ID" value="KAK9237114.1"/>
    <property type="molecule type" value="Genomic_DNA"/>
</dbReference>
<gene>
    <name evidence="1" type="ORF">V1525DRAFT_419838</name>
</gene>
<dbReference type="Proteomes" id="UP001433508">
    <property type="component" value="Unassembled WGS sequence"/>
</dbReference>
<evidence type="ECO:0000313" key="1">
    <source>
        <dbReference type="EMBL" id="KAK9237114.1"/>
    </source>
</evidence>
<protein>
    <submittedName>
        <fullName evidence="1">Uncharacterized protein</fullName>
    </submittedName>
</protein>